<dbReference type="AlphaFoldDB" id="A0A3Q8B2E5"/>
<keyword evidence="1" id="KW-0812">Transmembrane</keyword>
<gene>
    <name evidence="2" type="primary">nad4l</name>
</gene>
<name>A0A3Q8B2E5_9BILA</name>
<sequence>MAVLFVSFLTLMFKWRRLIFILISFEFIMMSLFYYYSLLISEMLFFYFMSFTVMSSLLGLVIMVGNMKFYGNDLCVF</sequence>
<geneLocation type="mitochondrion" evidence="2"/>
<dbReference type="Gene3D" id="1.10.287.3510">
    <property type="match status" value="1"/>
</dbReference>
<reference evidence="2" key="1">
    <citation type="submission" date="2016-12" db="EMBL/GenBank/DDBJ databases">
        <title>Molecular characterization of a Eupolyphaga parasitic nematode.</title>
        <authorList>
            <person name="Zeng Q.R."/>
            <person name="Liu X.Y."/>
            <person name="Yuan H."/>
            <person name="Wang W.Y."/>
            <person name="Gu K.Z."/>
            <person name="Sun H."/>
            <person name="Zhou W.P."/>
            <person name="Cheng Y.D."/>
        </authorList>
    </citation>
    <scope>NUCLEOTIDE SEQUENCE</scope>
</reference>
<accession>A0A3Q8B2E5</accession>
<dbReference type="EMBL" id="KY399989">
    <property type="protein sequence ID" value="AST14937.1"/>
    <property type="molecule type" value="Genomic_DNA"/>
</dbReference>
<dbReference type="EMBL" id="KY399989">
    <property type="protein sequence ID" value="AST14927.1"/>
    <property type="molecule type" value="Genomic_DNA"/>
</dbReference>
<evidence type="ECO:0000256" key="1">
    <source>
        <dbReference type="SAM" id="Phobius"/>
    </source>
</evidence>
<organism evidence="2">
    <name type="scientific">Hammerschmidtiella sp. ZengetLiu-2016</name>
    <dbReference type="NCBI Taxonomy" id="2025463"/>
    <lineage>
        <taxon>Eukaryota</taxon>
        <taxon>Metazoa</taxon>
        <taxon>Ecdysozoa</taxon>
        <taxon>Nematoda</taxon>
        <taxon>Chromadorea</taxon>
        <taxon>Rhabditida</taxon>
        <taxon>Spirurina</taxon>
        <taxon>Oxyuridomorpha</taxon>
        <taxon>Thelastomatoidea</taxon>
        <taxon>Thelastomatidae</taxon>
        <taxon>Hammerschmidtiella</taxon>
    </lineage>
</organism>
<feature type="transmembrane region" description="Helical" evidence="1">
    <location>
        <begin position="44"/>
        <end position="64"/>
    </location>
</feature>
<keyword evidence="1" id="KW-1133">Transmembrane helix</keyword>
<keyword evidence="2" id="KW-0496">Mitochondrion</keyword>
<feature type="transmembrane region" description="Helical" evidence="1">
    <location>
        <begin position="18"/>
        <end position="38"/>
    </location>
</feature>
<protein>
    <submittedName>
        <fullName evidence="2">NADH dehydrogenase subunit 4L</fullName>
    </submittedName>
</protein>
<proteinExistence type="predicted"/>
<evidence type="ECO:0000313" key="2">
    <source>
        <dbReference type="EMBL" id="AST14927.1"/>
    </source>
</evidence>
<keyword evidence="1" id="KW-0472">Membrane</keyword>